<evidence type="ECO:0000313" key="1">
    <source>
        <dbReference type="EMBL" id="KAE8999083.1"/>
    </source>
</evidence>
<protein>
    <submittedName>
        <fullName evidence="1">Uncharacterized protein</fullName>
    </submittedName>
</protein>
<gene>
    <name evidence="1" type="ORF">PR001_g19149</name>
</gene>
<accession>A0A6A3K5A6</accession>
<evidence type="ECO:0000313" key="2">
    <source>
        <dbReference type="Proteomes" id="UP000429607"/>
    </source>
</evidence>
<proteinExistence type="predicted"/>
<organism evidence="1 2">
    <name type="scientific">Phytophthora rubi</name>
    <dbReference type="NCBI Taxonomy" id="129364"/>
    <lineage>
        <taxon>Eukaryota</taxon>
        <taxon>Sar</taxon>
        <taxon>Stramenopiles</taxon>
        <taxon>Oomycota</taxon>
        <taxon>Peronosporomycetes</taxon>
        <taxon>Peronosporales</taxon>
        <taxon>Peronosporaceae</taxon>
        <taxon>Phytophthora</taxon>
    </lineage>
</organism>
<dbReference type="EMBL" id="QXFV01001750">
    <property type="protein sequence ID" value="KAE8999083.1"/>
    <property type="molecule type" value="Genomic_DNA"/>
</dbReference>
<name>A0A6A3K5A6_9STRA</name>
<dbReference type="Proteomes" id="UP000429607">
    <property type="component" value="Unassembled WGS sequence"/>
</dbReference>
<comment type="caution">
    <text evidence="1">The sequence shown here is derived from an EMBL/GenBank/DDBJ whole genome shotgun (WGS) entry which is preliminary data.</text>
</comment>
<reference evidence="1 2" key="1">
    <citation type="submission" date="2018-09" db="EMBL/GenBank/DDBJ databases">
        <title>Genomic investigation of the strawberry pathogen Phytophthora fragariae indicates pathogenicity is determined by transcriptional variation in three key races.</title>
        <authorList>
            <person name="Adams T.M."/>
            <person name="Armitage A.D."/>
            <person name="Sobczyk M.K."/>
            <person name="Bates H.J."/>
            <person name="Dunwell J.M."/>
            <person name="Nellist C.F."/>
            <person name="Harrison R.J."/>
        </authorList>
    </citation>
    <scope>NUCLEOTIDE SEQUENCE [LARGE SCALE GENOMIC DNA]</scope>
    <source>
        <strain evidence="1 2">SCRP249</strain>
    </source>
</reference>
<dbReference type="AlphaFoldDB" id="A0A6A3K5A6"/>
<sequence>MRGTPYCATVAPELQPANVQCGPRSVLDLNLDFPLEFIDAIYTIDRD</sequence>